<proteinExistence type="predicted"/>
<protein>
    <recommendedName>
        <fullName evidence="4">Transmembrane protein</fullName>
    </recommendedName>
</protein>
<dbReference type="EMBL" id="BPLR01006667">
    <property type="protein sequence ID" value="GIY11619.1"/>
    <property type="molecule type" value="Genomic_DNA"/>
</dbReference>
<evidence type="ECO:0000256" key="1">
    <source>
        <dbReference type="SAM" id="Phobius"/>
    </source>
</evidence>
<evidence type="ECO:0008006" key="4">
    <source>
        <dbReference type="Google" id="ProtNLM"/>
    </source>
</evidence>
<organism evidence="2 3">
    <name type="scientific">Caerostris extrusa</name>
    <name type="common">Bark spider</name>
    <name type="synonym">Caerostris bankana</name>
    <dbReference type="NCBI Taxonomy" id="172846"/>
    <lineage>
        <taxon>Eukaryota</taxon>
        <taxon>Metazoa</taxon>
        <taxon>Ecdysozoa</taxon>
        <taxon>Arthropoda</taxon>
        <taxon>Chelicerata</taxon>
        <taxon>Arachnida</taxon>
        <taxon>Araneae</taxon>
        <taxon>Araneomorphae</taxon>
        <taxon>Entelegynae</taxon>
        <taxon>Araneoidea</taxon>
        <taxon>Araneidae</taxon>
        <taxon>Caerostris</taxon>
    </lineage>
</organism>
<evidence type="ECO:0000313" key="2">
    <source>
        <dbReference type="EMBL" id="GIY11619.1"/>
    </source>
</evidence>
<reference evidence="2 3" key="1">
    <citation type="submission" date="2021-06" db="EMBL/GenBank/DDBJ databases">
        <title>Caerostris extrusa draft genome.</title>
        <authorList>
            <person name="Kono N."/>
            <person name="Arakawa K."/>
        </authorList>
    </citation>
    <scope>NUCLEOTIDE SEQUENCE [LARGE SCALE GENOMIC DNA]</scope>
</reference>
<evidence type="ECO:0000313" key="3">
    <source>
        <dbReference type="Proteomes" id="UP001054945"/>
    </source>
</evidence>
<feature type="transmembrane region" description="Helical" evidence="1">
    <location>
        <begin position="110"/>
        <end position="127"/>
    </location>
</feature>
<keyword evidence="3" id="KW-1185">Reference proteome</keyword>
<keyword evidence="1" id="KW-0812">Transmembrane</keyword>
<keyword evidence="1" id="KW-0472">Membrane</keyword>
<gene>
    <name evidence="2" type="ORF">CEXT_20591</name>
</gene>
<dbReference type="Proteomes" id="UP001054945">
    <property type="component" value="Unassembled WGS sequence"/>
</dbReference>
<keyword evidence="1" id="KW-1133">Transmembrane helix</keyword>
<name>A0AAV4QTL3_CAEEX</name>
<dbReference type="AlphaFoldDB" id="A0AAV4QTL3"/>
<feature type="transmembrane region" description="Helical" evidence="1">
    <location>
        <begin position="84"/>
        <end position="104"/>
    </location>
</feature>
<accession>A0AAV4QTL3</accession>
<sequence length="128" mass="14690">MNEPIRACKPSPVSRLTLAKGVTDASRPNKFHWRVLFQVFLVRCTYPVQCPPLCTVRFRGVFAFVRSMAWCCCQLAFVDLSIRMVRWVVVVLVLVAAVSADFRGELRGELVLFFLFLYFSLGCCMPFR</sequence>
<comment type="caution">
    <text evidence="2">The sequence shown here is derived from an EMBL/GenBank/DDBJ whole genome shotgun (WGS) entry which is preliminary data.</text>
</comment>